<evidence type="ECO:0000313" key="3">
    <source>
        <dbReference type="Proteomes" id="UP000613160"/>
    </source>
</evidence>
<dbReference type="RefSeq" id="WP_188849974.1">
    <property type="nucleotide sequence ID" value="NZ_BMJJ01000003.1"/>
</dbReference>
<keyword evidence="3" id="KW-1185">Reference proteome</keyword>
<protein>
    <submittedName>
        <fullName evidence="2">Uncharacterized protein</fullName>
    </submittedName>
</protein>
<feature type="signal peptide" evidence="1">
    <location>
        <begin position="1"/>
        <end position="24"/>
    </location>
</feature>
<proteinExistence type="predicted"/>
<reference evidence="2" key="2">
    <citation type="submission" date="2020-09" db="EMBL/GenBank/DDBJ databases">
        <authorList>
            <person name="Sun Q."/>
            <person name="Zhou Y."/>
        </authorList>
    </citation>
    <scope>NUCLEOTIDE SEQUENCE</scope>
    <source>
        <strain evidence="2">CGMCC 1.15493</strain>
    </source>
</reference>
<name>A0A917D9A3_9HYPH</name>
<reference evidence="2" key="1">
    <citation type="journal article" date="2014" name="Int. J. Syst. Evol. Microbiol.">
        <title>Complete genome sequence of Corynebacterium casei LMG S-19264T (=DSM 44701T), isolated from a smear-ripened cheese.</title>
        <authorList>
            <consortium name="US DOE Joint Genome Institute (JGI-PGF)"/>
            <person name="Walter F."/>
            <person name="Albersmeier A."/>
            <person name="Kalinowski J."/>
            <person name="Ruckert C."/>
        </authorList>
    </citation>
    <scope>NUCLEOTIDE SEQUENCE</scope>
    <source>
        <strain evidence="2">CGMCC 1.15493</strain>
    </source>
</reference>
<dbReference type="AlphaFoldDB" id="A0A917D9A3"/>
<evidence type="ECO:0000256" key="1">
    <source>
        <dbReference type="SAM" id="SignalP"/>
    </source>
</evidence>
<organism evidence="2 3">
    <name type="scientific">Aureimonas glaciei</name>
    <dbReference type="NCBI Taxonomy" id="1776957"/>
    <lineage>
        <taxon>Bacteria</taxon>
        <taxon>Pseudomonadati</taxon>
        <taxon>Pseudomonadota</taxon>
        <taxon>Alphaproteobacteria</taxon>
        <taxon>Hyphomicrobiales</taxon>
        <taxon>Aurantimonadaceae</taxon>
        <taxon>Aureimonas</taxon>
    </lineage>
</organism>
<keyword evidence="1" id="KW-0732">Signal</keyword>
<dbReference type="EMBL" id="BMJJ01000003">
    <property type="protein sequence ID" value="GGD13174.1"/>
    <property type="molecule type" value="Genomic_DNA"/>
</dbReference>
<feature type="chain" id="PRO_5036989311" evidence="1">
    <location>
        <begin position="25"/>
        <end position="151"/>
    </location>
</feature>
<dbReference type="Proteomes" id="UP000613160">
    <property type="component" value="Unassembled WGS sequence"/>
</dbReference>
<accession>A0A917D9A3</accession>
<sequence length="151" mass="16441">MRHRLLSFAIALGLSGAAVSAATAADFYGAEPQAPMSASALVPACNDPKVLAEVEDQFEYGAVNMLKTGVVIDEFSGLMEKAFFPQTEDSPIERRYCQGEALISDGHRRTLYYTVSHPLGFASLGWKAEGCVLGLDKWLIYGANCQSLRRF</sequence>
<gene>
    <name evidence="2" type="ORF">GCM10011335_15010</name>
</gene>
<evidence type="ECO:0000313" key="2">
    <source>
        <dbReference type="EMBL" id="GGD13174.1"/>
    </source>
</evidence>
<comment type="caution">
    <text evidence="2">The sequence shown here is derived from an EMBL/GenBank/DDBJ whole genome shotgun (WGS) entry which is preliminary data.</text>
</comment>